<proteinExistence type="predicted"/>
<accession>A0AAV2RAW6</accession>
<evidence type="ECO:0000313" key="2">
    <source>
        <dbReference type="EMBL" id="CAL4120392.1"/>
    </source>
</evidence>
<keyword evidence="1" id="KW-0175">Coiled coil</keyword>
<evidence type="ECO:0000313" key="3">
    <source>
        <dbReference type="Proteomes" id="UP001497623"/>
    </source>
</evidence>
<organism evidence="2 3">
    <name type="scientific">Meganyctiphanes norvegica</name>
    <name type="common">Northern krill</name>
    <name type="synonym">Thysanopoda norvegica</name>
    <dbReference type="NCBI Taxonomy" id="48144"/>
    <lineage>
        <taxon>Eukaryota</taxon>
        <taxon>Metazoa</taxon>
        <taxon>Ecdysozoa</taxon>
        <taxon>Arthropoda</taxon>
        <taxon>Crustacea</taxon>
        <taxon>Multicrustacea</taxon>
        <taxon>Malacostraca</taxon>
        <taxon>Eumalacostraca</taxon>
        <taxon>Eucarida</taxon>
        <taxon>Euphausiacea</taxon>
        <taxon>Euphausiidae</taxon>
        <taxon>Meganyctiphanes</taxon>
    </lineage>
</organism>
<feature type="non-terminal residue" evidence="2">
    <location>
        <position position="136"/>
    </location>
</feature>
<evidence type="ECO:0000256" key="1">
    <source>
        <dbReference type="SAM" id="Coils"/>
    </source>
</evidence>
<dbReference type="Proteomes" id="UP001497623">
    <property type="component" value="Unassembled WGS sequence"/>
</dbReference>
<protein>
    <submittedName>
        <fullName evidence="2">Uncharacterized protein</fullName>
    </submittedName>
</protein>
<reference evidence="2 3" key="1">
    <citation type="submission" date="2024-05" db="EMBL/GenBank/DDBJ databases">
        <authorList>
            <person name="Wallberg A."/>
        </authorList>
    </citation>
    <scope>NUCLEOTIDE SEQUENCE [LARGE SCALE GENOMIC DNA]</scope>
</reference>
<gene>
    <name evidence="2" type="ORF">MNOR_LOCUS22019</name>
</gene>
<dbReference type="EMBL" id="CAXKWB010018180">
    <property type="protein sequence ID" value="CAL4120392.1"/>
    <property type="molecule type" value="Genomic_DNA"/>
</dbReference>
<name>A0AAV2RAW6_MEGNR</name>
<comment type="caution">
    <text evidence="2">The sequence shown here is derived from an EMBL/GenBank/DDBJ whole genome shotgun (WGS) entry which is preliminary data.</text>
</comment>
<feature type="coiled-coil region" evidence="1">
    <location>
        <begin position="22"/>
        <end position="49"/>
    </location>
</feature>
<keyword evidence="3" id="KW-1185">Reference proteome</keyword>
<feature type="non-terminal residue" evidence="2">
    <location>
        <position position="1"/>
    </location>
</feature>
<dbReference type="AlphaFoldDB" id="A0AAV2RAW6"/>
<sequence length="136" mass="15401">ALDDLVPYVEDTIGLTFNASDRAALDLMINMLKNEVEKATNENEIVEMANRIESKLMDITGYKIDIGSITENLVEPSGEKNTNYKESQHITYSNSIDALENTAPLNEDENITKLKKHRVKRFLDSREINMLAAKIK</sequence>